<evidence type="ECO:0000259" key="7">
    <source>
        <dbReference type="PROSITE" id="PS50011"/>
    </source>
</evidence>
<keyword evidence="2" id="KW-0547">Nucleotide-binding</keyword>
<keyword evidence="9" id="KW-1185">Reference proteome</keyword>
<name>A0A0L0T6M7_ALLM3</name>
<accession>A0A0L0T6M7</accession>
<dbReference type="InterPro" id="IPR008271">
    <property type="entry name" value="Ser/Thr_kinase_AS"/>
</dbReference>
<dbReference type="GO" id="GO:0005634">
    <property type="term" value="C:nucleus"/>
    <property type="evidence" value="ECO:0007669"/>
    <property type="project" value="TreeGrafter"/>
</dbReference>
<dbReference type="VEuPathDB" id="FungiDB:AMAG_14485"/>
<dbReference type="InterPro" id="IPR011009">
    <property type="entry name" value="Kinase-like_dom_sf"/>
</dbReference>
<dbReference type="SUPFAM" id="SSF56112">
    <property type="entry name" value="Protein kinase-like (PK-like)"/>
    <property type="match status" value="1"/>
</dbReference>
<dbReference type="PANTHER" id="PTHR11042">
    <property type="entry name" value="EUKARYOTIC TRANSLATION INITIATION FACTOR 2-ALPHA KINASE EIF2-ALPHA KINASE -RELATED"/>
    <property type="match status" value="1"/>
</dbReference>
<protein>
    <submittedName>
        <fullName evidence="8">IKS protein kinase</fullName>
    </submittedName>
</protein>
<gene>
    <name evidence="8" type="ORF">AMAG_14485</name>
</gene>
<dbReference type="EMBL" id="GG745365">
    <property type="protein sequence ID" value="KNE70346.1"/>
    <property type="molecule type" value="Genomic_DNA"/>
</dbReference>
<feature type="region of interest" description="Disordered" evidence="6">
    <location>
        <begin position="96"/>
        <end position="125"/>
    </location>
</feature>
<dbReference type="InterPro" id="IPR001245">
    <property type="entry name" value="Ser-Thr/Tyr_kinase_cat_dom"/>
</dbReference>
<dbReference type="GO" id="GO:0004672">
    <property type="term" value="F:protein kinase activity"/>
    <property type="evidence" value="ECO:0007669"/>
    <property type="project" value="InterPro"/>
</dbReference>
<comment type="similarity">
    <text evidence="5">Belongs to the protein kinase superfamily. Ser/Thr protein kinase family. GCN2 subfamily.</text>
</comment>
<feature type="compositionally biased region" description="Low complexity" evidence="6">
    <location>
        <begin position="111"/>
        <end position="122"/>
    </location>
</feature>
<evidence type="ECO:0000256" key="5">
    <source>
        <dbReference type="ARBA" id="ARBA00037982"/>
    </source>
</evidence>
<dbReference type="PANTHER" id="PTHR11042:SF138">
    <property type="entry name" value="SERINE_THREONINE-PROTEIN KINASE IKS1-RELATED"/>
    <property type="match status" value="1"/>
</dbReference>
<feature type="region of interest" description="Disordered" evidence="6">
    <location>
        <begin position="149"/>
        <end position="179"/>
    </location>
</feature>
<dbReference type="PROSITE" id="PS50011">
    <property type="entry name" value="PROTEIN_KINASE_DOM"/>
    <property type="match status" value="1"/>
</dbReference>
<evidence type="ECO:0000313" key="9">
    <source>
        <dbReference type="Proteomes" id="UP000054350"/>
    </source>
</evidence>
<organism evidence="8 9">
    <name type="scientific">Allomyces macrogynus (strain ATCC 38327)</name>
    <name type="common">Allomyces javanicus var. macrogynus</name>
    <dbReference type="NCBI Taxonomy" id="578462"/>
    <lineage>
        <taxon>Eukaryota</taxon>
        <taxon>Fungi</taxon>
        <taxon>Fungi incertae sedis</taxon>
        <taxon>Blastocladiomycota</taxon>
        <taxon>Blastocladiomycetes</taxon>
        <taxon>Blastocladiales</taxon>
        <taxon>Blastocladiaceae</taxon>
        <taxon>Allomyces</taxon>
    </lineage>
</organism>
<reference evidence="9" key="2">
    <citation type="submission" date="2009-11" db="EMBL/GenBank/DDBJ databases">
        <title>The Genome Sequence of Allomyces macrogynus strain ATCC 38327.</title>
        <authorList>
            <consortium name="The Broad Institute Genome Sequencing Platform"/>
            <person name="Russ C."/>
            <person name="Cuomo C."/>
            <person name="Shea T."/>
            <person name="Young S.K."/>
            <person name="Zeng Q."/>
            <person name="Koehrsen M."/>
            <person name="Haas B."/>
            <person name="Borodovsky M."/>
            <person name="Guigo R."/>
            <person name="Alvarado L."/>
            <person name="Berlin A."/>
            <person name="Borenstein D."/>
            <person name="Chen Z."/>
            <person name="Engels R."/>
            <person name="Freedman E."/>
            <person name="Gellesch M."/>
            <person name="Goldberg J."/>
            <person name="Griggs A."/>
            <person name="Gujja S."/>
            <person name="Heiman D."/>
            <person name="Hepburn T."/>
            <person name="Howarth C."/>
            <person name="Jen D."/>
            <person name="Larson L."/>
            <person name="Lewis B."/>
            <person name="Mehta T."/>
            <person name="Park D."/>
            <person name="Pearson M."/>
            <person name="Roberts A."/>
            <person name="Saif S."/>
            <person name="Shenoy N."/>
            <person name="Sisk P."/>
            <person name="Stolte C."/>
            <person name="Sykes S."/>
            <person name="Walk T."/>
            <person name="White J."/>
            <person name="Yandava C."/>
            <person name="Burger G."/>
            <person name="Gray M.W."/>
            <person name="Holland P.W.H."/>
            <person name="King N."/>
            <person name="Lang F.B.F."/>
            <person name="Roger A.J."/>
            <person name="Ruiz-Trillo I."/>
            <person name="Lander E."/>
            <person name="Nusbaum C."/>
        </authorList>
    </citation>
    <scope>NUCLEOTIDE SEQUENCE [LARGE SCALE GENOMIC DNA]</scope>
    <source>
        <strain evidence="9">ATCC 38327</strain>
    </source>
</reference>
<keyword evidence="3 8" id="KW-0418">Kinase</keyword>
<dbReference type="OMA" id="RNADLIH"/>
<evidence type="ECO:0000256" key="4">
    <source>
        <dbReference type="ARBA" id="ARBA00022840"/>
    </source>
</evidence>
<reference evidence="8 9" key="1">
    <citation type="submission" date="2009-11" db="EMBL/GenBank/DDBJ databases">
        <title>Annotation of Allomyces macrogynus ATCC 38327.</title>
        <authorList>
            <consortium name="The Broad Institute Genome Sequencing Platform"/>
            <person name="Russ C."/>
            <person name="Cuomo C."/>
            <person name="Burger G."/>
            <person name="Gray M.W."/>
            <person name="Holland P.W.H."/>
            <person name="King N."/>
            <person name="Lang F.B.F."/>
            <person name="Roger A.J."/>
            <person name="Ruiz-Trillo I."/>
            <person name="Young S.K."/>
            <person name="Zeng Q."/>
            <person name="Gargeya S."/>
            <person name="Fitzgerald M."/>
            <person name="Haas B."/>
            <person name="Abouelleil A."/>
            <person name="Alvarado L."/>
            <person name="Arachchi H.M."/>
            <person name="Berlin A."/>
            <person name="Chapman S.B."/>
            <person name="Gearin G."/>
            <person name="Goldberg J."/>
            <person name="Griggs A."/>
            <person name="Gujja S."/>
            <person name="Hansen M."/>
            <person name="Heiman D."/>
            <person name="Howarth C."/>
            <person name="Larimer J."/>
            <person name="Lui A."/>
            <person name="MacDonald P.J.P."/>
            <person name="McCowen C."/>
            <person name="Montmayeur A."/>
            <person name="Murphy C."/>
            <person name="Neiman D."/>
            <person name="Pearson M."/>
            <person name="Priest M."/>
            <person name="Roberts A."/>
            <person name="Saif S."/>
            <person name="Shea T."/>
            <person name="Sisk P."/>
            <person name="Stolte C."/>
            <person name="Sykes S."/>
            <person name="Wortman J."/>
            <person name="Nusbaum C."/>
            <person name="Birren B."/>
        </authorList>
    </citation>
    <scope>NUCLEOTIDE SEQUENCE [LARGE SCALE GENOMIC DNA]</scope>
    <source>
        <strain evidence="8 9">ATCC 38327</strain>
    </source>
</reference>
<dbReference type="eggNOG" id="KOG0032">
    <property type="taxonomic scope" value="Eukaryota"/>
</dbReference>
<evidence type="ECO:0000256" key="1">
    <source>
        <dbReference type="ARBA" id="ARBA00022679"/>
    </source>
</evidence>
<evidence type="ECO:0000256" key="6">
    <source>
        <dbReference type="SAM" id="MobiDB-lite"/>
    </source>
</evidence>
<dbReference type="Proteomes" id="UP000054350">
    <property type="component" value="Unassembled WGS sequence"/>
</dbReference>
<dbReference type="InterPro" id="IPR050339">
    <property type="entry name" value="CC_SR_Kinase"/>
</dbReference>
<dbReference type="STRING" id="578462.A0A0L0T6M7"/>
<dbReference type="GO" id="GO:0005737">
    <property type="term" value="C:cytoplasm"/>
    <property type="evidence" value="ECO:0007669"/>
    <property type="project" value="TreeGrafter"/>
</dbReference>
<dbReference type="PROSITE" id="PS00108">
    <property type="entry name" value="PROTEIN_KINASE_ST"/>
    <property type="match status" value="1"/>
</dbReference>
<keyword evidence="1" id="KW-0808">Transferase</keyword>
<dbReference type="GO" id="GO:0005524">
    <property type="term" value="F:ATP binding"/>
    <property type="evidence" value="ECO:0007669"/>
    <property type="project" value="UniProtKB-KW"/>
</dbReference>
<dbReference type="OrthoDB" id="1405469at2759"/>
<dbReference type="Pfam" id="PF07714">
    <property type="entry name" value="PK_Tyr_Ser-Thr"/>
    <property type="match status" value="1"/>
</dbReference>
<dbReference type="Gene3D" id="3.30.200.20">
    <property type="entry name" value="Phosphorylase Kinase, domain 1"/>
    <property type="match status" value="1"/>
</dbReference>
<sequence>MLHHVAGPPHVLPPPRALPGLPSTDQAGADHSADHANWHIILRNDASRQVVLYNADNHALALQTPAPTHAITLPPSRSWDSNDSFCCPTCHRPFGTVLPSSQDGADRRPGDSTSSDGLSSSSPWIVSPAAQSQPTFLDRNYFRLLASSHTQYPSPSQPSSPTSATIPPPPPVTPSTGARARTLSTGAVDDAVNAASFNQGYYERFFVEEKKLGRGARGSVFLCRHVLDDIPLGKSLWATTTHGSRACWLSRMLREVTLLERLRHPNIIAYKHAWLETARHSAFGPPIPTLFILMECARGGNLEEYLFPENVALPGMPPPPPPTGEDDEGLLSPRAQALRRRRQAKALAALPKLPDAWTSVEPEGGLAVDQSGKVVRLLSTAAMLDMLLGIARGLEHLHRHSIVHRDVKPPNILLSWEGGGEVPTVLISDFGECELLSAEALRRRTGHTGTIDFTAPEMLRADATGRFTRPYSPKADVYSLGLLGYYCAYGAQLPYSQLEDVDRLRTEICAFDVTRGIFPCGPTPRVPSPIRDWIVACLAKEPP</sequence>
<feature type="compositionally biased region" description="Low complexity" evidence="6">
    <location>
        <begin position="149"/>
        <end position="165"/>
    </location>
</feature>
<dbReference type="AlphaFoldDB" id="A0A0L0T6M7"/>
<dbReference type="SMART" id="SM00220">
    <property type="entry name" value="S_TKc"/>
    <property type="match status" value="1"/>
</dbReference>
<evidence type="ECO:0000313" key="8">
    <source>
        <dbReference type="EMBL" id="KNE70346.1"/>
    </source>
</evidence>
<dbReference type="InterPro" id="IPR000719">
    <property type="entry name" value="Prot_kinase_dom"/>
</dbReference>
<evidence type="ECO:0000256" key="2">
    <source>
        <dbReference type="ARBA" id="ARBA00022741"/>
    </source>
</evidence>
<proteinExistence type="inferred from homology"/>
<evidence type="ECO:0000256" key="3">
    <source>
        <dbReference type="ARBA" id="ARBA00022777"/>
    </source>
</evidence>
<dbReference type="Gene3D" id="1.10.510.10">
    <property type="entry name" value="Transferase(Phosphotransferase) domain 1"/>
    <property type="match status" value="1"/>
</dbReference>
<feature type="region of interest" description="Disordered" evidence="6">
    <location>
        <begin position="1"/>
        <end position="30"/>
    </location>
</feature>
<feature type="domain" description="Protein kinase" evidence="7">
    <location>
        <begin position="206"/>
        <end position="543"/>
    </location>
</feature>
<keyword evidence="4" id="KW-0067">ATP-binding</keyword>